<sequence>MYAYDRESAVLVGRTAESRRVAALLDGARAGRGGALVLTGEAGIGKTALLDQAAETAGGFRVARASGSEFEQELPFAGLHQLCVPILDSLDVVPEPHREALRVAFGLATGVPDLLRTGLAALELATAAARDTPLLLVVDDAQWLDPASTRTLAFLARRVGADPVAVLIAARTPGSPGELGTLPALAVEGIGDDSAGELLTLRSPLPLDERVRDRLVAEANGNPLALLELPRAGGFAPPSTSSVPTLIERGFQARLAALPEDTRLLLTVASADPTGDPGLLWPAARTLGIDVPRAGAEAAATGLAEFGTRVRFCHPLARSAVYRAAPVAAVRAAHGALAEATDPVVAADRRAWHRAQACGGPDDDVADELERSASRAQARGGVAAAAVFLERAAALTLNTERRIARTLDAAQAHIDAGGTDVAADLLGTIDTAVLDEQRLARVDVLRGRIAFMRSDDDSGPALMVRAAHRLAATDPDRARECFLDAVEMGLVVGRAGGLIEKIMATVRAEAPPPTSPDVLDALVVLATEGHYAAVPLLRTALATPLWSHRPALASMIAGEIYDLNTLAALAEWLVGTGRETGSPALLRLGLGQTVVHATLTGDIGQALAATAEEEAVAEATGGAPLLYHRLHLAAHRGRRDEALSLIETATRGPAHVTNVNWATALLHNGLADYPAALAAARRAAEDGELFLSGAVLPELIEAAVRCDEHDLAARGLDALTVRAEAIGTPSALGLAASARGLLTGVEDHHVEAVGLLATSPLVPYRARAHLLYGEWLRRRNRRRDCLTHLRTAHELFTTTGADAFARRAATELRATGERAVTRATGPAHETLTMQEIAVARLVAAGAMSKDVAVQLFISKRTVDAHLRTIFRKLGITSRAQLRNHPDLA</sequence>
<organism evidence="4 5">
    <name type="scientific">Catenuloplanes indicus</name>
    <dbReference type="NCBI Taxonomy" id="137267"/>
    <lineage>
        <taxon>Bacteria</taxon>
        <taxon>Bacillati</taxon>
        <taxon>Actinomycetota</taxon>
        <taxon>Actinomycetes</taxon>
        <taxon>Micromonosporales</taxon>
        <taxon>Micromonosporaceae</taxon>
        <taxon>Catenuloplanes</taxon>
    </lineage>
</organism>
<gene>
    <name evidence="4" type="ORF">J2S42_003491</name>
</gene>
<comment type="caution">
    <text evidence="4">The sequence shown here is derived from an EMBL/GenBank/DDBJ whole genome shotgun (WGS) entry which is preliminary data.</text>
</comment>
<evidence type="ECO:0000256" key="1">
    <source>
        <dbReference type="ARBA" id="ARBA00022741"/>
    </source>
</evidence>
<dbReference type="GO" id="GO:0005737">
    <property type="term" value="C:cytoplasm"/>
    <property type="evidence" value="ECO:0007669"/>
    <property type="project" value="TreeGrafter"/>
</dbReference>
<keyword evidence="4" id="KW-0238">DNA-binding</keyword>
<protein>
    <submittedName>
        <fullName evidence="4">DNA-binding CsgD family transcriptional regulator</fullName>
    </submittedName>
</protein>
<evidence type="ECO:0000313" key="5">
    <source>
        <dbReference type="Proteomes" id="UP001240236"/>
    </source>
</evidence>
<dbReference type="GO" id="GO:0006355">
    <property type="term" value="P:regulation of DNA-templated transcription"/>
    <property type="evidence" value="ECO:0007669"/>
    <property type="project" value="InterPro"/>
</dbReference>
<dbReference type="InterPro" id="IPR041664">
    <property type="entry name" value="AAA_16"/>
</dbReference>
<dbReference type="PROSITE" id="PS50043">
    <property type="entry name" value="HTH_LUXR_2"/>
    <property type="match status" value="1"/>
</dbReference>
<keyword evidence="2" id="KW-0067">ATP-binding</keyword>
<dbReference type="RefSeq" id="WP_307240432.1">
    <property type="nucleotide sequence ID" value="NZ_JAUSUZ010000001.1"/>
</dbReference>
<dbReference type="PRINTS" id="PR00038">
    <property type="entry name" value="HTHLUXR"/>
</dbReference>
<keyword evidence="1" id="KW-0547">Nucleotide-binding</keyword>
<feature type="domain" description="HTH luxR-type" evidence="3">
    <location>
        <begin position="824"/>
        <end position="888"/>
    </location>
</feature>
<dbReference type="CDD" id="cd06170">
    <property type="entry name" value="LuxR_C_like"/>
    <property type="match status" value="1"/>
</dbReference>
<dbReference type="GO" id="GO:0005524">
    <property type="term" value="F:ATP binding"/>
    <property type="evidence" value="ECO:0007669"/>
    <property type="project" value="UniProtKB-KW"/>
</dbReference>
<dbReference type="Pfam" id="PF13191">
    <property type="entry name" value="AAA_16"/>
    <property type="match status" value="1"/>
</dbReference>
<dbReference type="Pfam" id="PF00196">
    <property type="entry name" value="GerE"/>
    <property type="match status" value="1"/>
</dbReference>
<dbReference type="GO" id="GO:0004016">
    <property type="term" value="F:adenylate cyclase activity"/>
    <property type="evidence" value="ECO:0007669"/>
    <property type="project" value="TreeGrafter"/>
</dbReference>
<dbReference type="SUPFAM" id="SSF46894">
    <property type="entry name" value="C-terminal effector domain of the bipartite response regulators"/>
    <property type="match status" value="1"/>
</dbReference>
<dbReference type="Gene3D" id="3.40.50.300">
    <property type="entry name" value="P-loop containing nucleotide triphosphate hydrolases"/>
    <property type="match status" value="1"/>
</dbReference>
<dbReference type="PANTHER" id="PTHR16305:SF35">
    <property type="entry name" value="TRANSCRIPTIONAL ACTIVATOR DOMAIN"/>
    <property type="match status" value="1"/>
</dbReference>
<dbReference type="Gene3D" id="1.10.10.10">
    <property type="entry name" value="Winged helix-like DNA-binding domain superfamily/Winged helix DNA-binding domain"/>
    <property type="match status" value="1"/>
</dbReference>
<dbReference type="EMBL" id="JAUSUZ010000001">
    <property type="protein sequence ID" value="MDQ0366822.1"/>
    <property type="molecule type" value="Genomic_DNA"/>
</dbReference>
<dbReference type="SMART" id="SM00421">
    <property type="entry name" value="HTH_LUXR"/>
    <property type="match status" value="1"/>
</dbReference>
<evidence type="ECO:0000256" key="2">
    <source>
        <dbReference type="ARBA" id="ARBA00022840"/>
    </source>
</evidence>
<dbReference type="InterPro" id="IPR027417">
    <property type="entry name" value="P-loop_NTPase"/>
</dbReference>
<evidence type="ECO:0000259" key="3">
    <source>
        <dbReference type="PROSITE" id="PS50043"/>
    </source>
</evidence>
<dbReference type="AlphaFoldDB" id="A0AAE3W068"/>
<dbReference type="GO" id="GO:0003677">
    <property type="term" value="F:DNA binding"/>
    <property type="evidence" value="ECO:0007669"/>
    <property type="project" value="UniProtKB-KW"/>
</dbReference>
<proteinExistence type="predicted"/>
<reference evidence="4 5" key="1">
    <citation type="submission" date="2023-07" db="EMBL/GenBank/DDBJ databases">
        <title>Sequencing the genomes of 1000 actinobacteria strains.</title>
        <authorList>
            <person name="Klenk H.-P."/>
        </authorList>
    </citation>
    <scope>NUCLEOTIDE SEQUENCE [LARGE SCALE GENOMIC DNA]</scope>
    <source>
        <strain evidence="4 5">DSM 44709</strain>
    </source>
</reference>
<evidence type="ECO:0000313" key="4">
    <source>
        <dbReference type="EMBL" id="MDQ0366822.1"/>
    </source>
</evidence>
<keyword evidence="5" id="KW-1185">Reference proteome</keyword>
<dbReference type="PANTHER" id="PTHR16305">
    <property type="entry name" value="TESTICULAR SOLUBLE ADENYLYL CYCLASE"/>
    <property type="match status" value="1"/>
</dbReference>
<dbReference type="InterPro" id="IPR000792">
    <property type="entry name" value="Tscrpt_reg_LuxR_C"/>
</dbReference>
<name>A0AAE3W068_9ACTN</name>
<dbReference type="SUPFAM" id="SSF52540">
    <property type="entry name" value="P-loop containing nucleoside triphosphate hydrolases"/>
    <property type="match status" value="1"/>
</dbReference>
<dbReference type="Proteomes" id="UP001240236">
    <property type="component" value="Unassembled WGS sequence"/>
</dbReference>
<dbReference type="InterPro" id="IPR016032">
    <property type="entry name" value="Sig_transdc_resp-reg_C-effctor"/>
</dbReference>
<dbReference type="InterPro" id="IPR036388">
    <property type="entry name" value="WH-like_DNA-bd_sf"/>
</dbReference>
<accession>A0AAE3W068</accession>